<dbReference type="VEuPathDB" id="FungiDB:DD237_001498"/>
<dbReference type="AlphaFoldDB" id="A0A3M6VLG3"/>
<dbReference type="Proteomes" id="UP000282087">
    <property type="component" value="Unassembled WGS sequence"/>
</dbReference>
<dbReference type="EMBL" id="QLLG01000207">
    <property type="protein sequence ID" value="RMX66346.1"/>
    <property type="molecule type" value="Genomic_DNA"/>
</dbReference>
<accession>A0A3M6VLG3</accession>
<evidence type="ECO:0000313" key="2">
    <source>
        <dbReference type="EMBL" id="RQM17001.1"/>
    </source>
</evidence>
<dbReference type="Proteomes" id="UP000286097">
    <property type="component" value="Unassembled WGS sequence"/>
</dbReference>
<reference evidence="3 4" key="1">
    <citation type="submission" date="2018-06" db="EMBL/GenBank/DDBJ databases">
        <title>Comparative genomics of downy mildews reveals potential adaptations to biotrophy.</title>
        <authorList>
            <person name="Fletcher K."/>
            <person name="Klosterman S.J."/>
            <person name="Derevnina L."/>
            <person name="Martin F."/>
            <person name="Koike S."/>
            <person name="Reyes Chin-Wo S."/>
            <person name="Mou B."/>
            <person name="Michelmore R."/>
        </authorList>
    </citation>
    <scope>NUCLEOTIDE SEQUENCE [LARGE SCALE GENOMIC DNA]</scope>
    <source>
        <strain evidence="2 4">R13</strain>
        <strain evidence="1 3">R14</strain>
    </source>
</reference>
<name>A0A3M6VLG3_9STRA</name>
<organism evidence="1 3">
    <name type="scientific">Peronospora effusa</name>
    <dbReference type="NCBI Taxonomy" id="542832"/>
    <lineage>
        <taxon>Eukaryota</taxon>
        <taxon>Sar</taxon>
        <taxon>Stramenopiles</taxon>
        <taxon>Oomycota</taxon>
        <taxon>Peronosporomycetes</taxon>
        <taxon>Peronosporales</taxon>
        <taxon>Peronosporaceae</taxon>
        <taxon>Peronospora</taxon>
    </lineage>
</organism>
<protein>
    <submittedName>
        <fullName evidence="1">Uncharacterized protein</fullName>
    </submittedName>
</protein>
<dbReference type="EMBL" id="QKXF01000105">
    <property type="protein sequence ID" value="RQM17001.1"/>
    <property type="molecule type" value="Genomic_DNA"/>
</dbReference>
<keyword evidence="3" id="KW-1185">Reference proteome</keyword>
<sequence length="125" mass="14281">METSSRPTKRLASTLDEHGALSKKLQPCRNNTTTSINSLALAPSVIEIRAFGLEDRAEAVISRDEENWTLANLTKWRHDIFEKVVNNPGNQQSTQLNSKLSSKEYLRQRQRAYRHQCLASYGKHK</sequence>
<gene>
    <name evidence="2" type="ORF">DD237_001498</name>
    <name evidence="1" type="ORF">DD238_001673</name>
</gene>
<evidence type="ECO:0000313" key="4">
    <source>
        <dbReference type="Proteomes" id="UP000286097"/>
    </source>
</evidence>
<evidence type="ECO:0000313" key="3">
    <source>
        <dbReference type="Proteomes" id="UP000282087"/>
    </source>
</evidence>
<evidence type="ECO:0000313" key="1">
    <source>
        <dbReference type="EMBL" id="RMX66346.1"/>
    </source>
</evidence>
<comment type="caution">
    <text evidence="1">The sequence shown here is derived from an EMBL/GenBank/DDBJ whole genome shotgun (WGS) entry which is preliminary data.</text>
</comment>
<proteinExistence type="predicted"/>